<name>A0ABP9BX88_9ACTN</name>
<organism evidence="2 3">
    <name type="scientific">Streptomyces ziwulingensis</name>
    <dbReference type="NCBI Taxonomy" id="1045501"/>
    <lineage>
        <taxon>Bacteria</taxon>
        <taxon>Bacillati</taxon>
        <taxon>Actinomycetota</taxon>
        <taxon>Actinomycetes</taxon>
        <taxon>Kitasatosporales</taxon>
        <taxon>Streptomycetaceae</taxon>
        <taxon>Streptomyces</taxon>
    </lineage>
</organism>
<dbReference type="EMBL" id="BAABIG010000025">
    <property type="protein sequence ID" value="GAA4800604.1"/>
    <property type="molecule type" value="Genomic_DNA"/>
</dbReference>
<evidence type="ECO:0008006" key="4">
    <source>
        <dbReference type="Google" id="ProtNLM"/>
    </source>
</evidence>
<evidence type="ECO:0000313" key="3">
    <source>
        <dbReference type="Proteomes" id="UP001501265"/>
    </source>
</evidence>
<proteinExistence type="predicted"/>
<feature type="region of interest" description="Disordered" evidence="1">
    <location>
        <begin position="1"/>
        <end position="176"/>
    </location>
</feature>
<feature type="compositionally biased region" description="Low complexity" evidence="1">
    <location>
        <begin position="113"/>
        <end position="125"/>
    </location>
</feature>
<keyword evidence="3" id="KW-1185">Reference proteome</keyword>
<accession>A0ABP9BX88</accession>
<feature type="compositionally biased region" description="Basic and acidic residues" evidence="1">
    <location>
        <begin position="101"/>
        <end position="110"/>
    </location>
</feature>
<sequence length="176" mass="19006">MPRPARQTGRAVSAALRRVFPGRGSGTVPLGFRSGGRAARTGDRPLAPGRRRKCVCSDHRLRDSVPGVPRSSTQTTVSAVIRVGPPGPPSPHPPPRPRRQHMTDDKKQDTEETTQAEAAGEAAAPEETDAKRKFREALERKAGTGRAQQAHQDGRSKIKGLNGPKGQSRNFRRKSG</sequence>
<reference evidence="3" key="1">
    <citation type="journal article" date="2019" name="Int. J. Syst. Evol. Microbiol.">
        <title>The Global Catalogue of Microorganisms (GCM) 10K type strain sequencing project: providing services to taxonomists for standard genome sequencing and annotation.</title>
        <authorList>
            <consortium name="The Broad Institute Genomics Platform"/>
            <consortium name="The Broad Institute Genome Sequencing Center for Infectious Disease"/>
            <person name="Wu L."/>
            <person name="Ma J."/>
        </authorList>
    </citation>
    <scope>NUCLEOTIDE SEQUENCE [LARGE SCALE GENOMIC DNA]</scope>
    <source>
        <strain evidence="3">JCM 18081</strain>
    </source>
</reference>
<dbReference type="Proteomes" id="UP001501265">
    <property type="component" value="Unassembled WGS sequence"/>
</dbReference>
<gene>
    <name evidence="2" type="ORF">GCM10023220_31390</name>
</gene>
<feature type="compositionally biased region" description="Pro residues" evidence="1">
    <location>
        <begin position="85"/>
        <end position="94"/>
    </location>
</feature>
<evidence type="ECO:0000313" key="2">
    <source>
        <dbReference type="EMBL" id="GAA4800604.1"/>
    </source>
</evidence>
<dbReference type="InterPro" id="IPR035172">
    <property type="entry name" value="DUF5302"/>
</dbReference>
<evidence type="ECO:0000256" key="1">
    <source>
        <dbReference type="SAM" id="MobiDB-lite"/>
    </source>
</evidence>
<protein>
    <recommendedName>
        <fullName evidence="4">DUF5302 domain-containing protein</fullName>
    </recommendedName>
</protein>
<feature type="compositionally biased region" description="Basic and acidic residues" evidence="1">
    <location>
        <begin position="128"/>
        <end position="142"/>
    </location>
</feature>
<comment type="caution">
    <text evidence="2">The sequence shown here is derived from an EMBL/GenBank/DDBJ whole genome shotgun (WGS) entry which is preliminary data.</text>
</comment>
<dbReference type="Pfam" id="PF17227">
    <property type="entry name" value="DUF5302"/>
    <property type="match status" value="1"/>
</dbReference>